<reference evidence="1 2" key="1">
    <citation type="submission" date="2017-02" db="EMBL/GenBank/DDBJ databases">
        <authorList>
            <person name="Peterson S.W."/>
        </authorList>
    </citation>
    <scope>NUCLEOTIDE SEQUENCE [LARGE SCALE GENOMIC DNA]</scope>
    <source>
        <strain evidence="1 2">DSM 22335</strain>
    </source>
</reference>
<organism evidence="1 2">
    <name type="scientific">Sediminibacterium ginsengisoli</name>
    <dbReference type="NCBI Taxonomy" id="413434"/>
    <lineage>
        <taxon>Bacteria</taxon>
        <taxon>Pseudomonadati</taxon>
        <taxon>Bacteroidota</taxon>
        <taxon>Chitinophagia</taxon>
        <taxon>Chitinophagales</taxon>
        <taxon>Chitinophagaceae</taxon>
        <taxon>Sediminibacterium</taxon>
    </lineage>
</organism>
<dbReference type="EMBL" id="FUWH01000002">
    <property type="protein sequence ID" value="SJZ47866.1"/>
    <property type="molecule type" value="Genomic_DNA"/>
</dbReference>
<evidence type="ECO:0000313" key="1">
    <source>
        <dbReference type="EMBL" id="SJZ47866.1"/>
    </source>
</evidence>
<name>A0A1T4KZL4_9BACT</name>
<keyword evidence="2" id="KW-1185">Reference proteome</keyword>
<dbReference type="Proteomes" id="UP000190888">
    <property type="component" value="Unassembled WGS sequence"/>
</dbReference>
<proteinExistence type="predicted"/>
<protein>
    <recommendedName>
        <fullName evidence="3">Outer membrane protein beta-barrel domain-containing protein</fullName>
    </recommendedName>
</protein>
<evidence type="ECO:0008006" key="3">
    <source>
        <dbReference type="Google" id="ProtNLM"/>
    </source>
</evidence>
<sequence>MRNIIKVTILILCGIYSVSTANAQLLKRPRVLLFANGAYASPSNDEMKKAYKNGVAVEFGGGIGFGKTMLVGTIGYQAYSNISNLSGIPNGTLKVNPLKIGIRQNIIGPLFVLGNGGVAIQSYSKSDAKSSNFIYELGGGLKLGLFEFQLTHNSWKQPGASANSSALLFKGGLAFKL</sequence>
<accession>A0A1T4KZL4</accession>
<dbReference type="AlphaFoldDB" id="A0A1T4KZL4"/>
<dbReference type="OrthoDB" id="679963at2"/>
<evidence type="ECO:0000313" key="2">
    <source>
        <dbReference type="Proteomes" id="UP000190888"/>
    </source>
</evidence>
<dbReference type="STRING" id="413434.SAMN04488132_102214"/>
<gene>
    <name evidence="1" type="ORF">SAMN04488132_102214</name>
</gene>
<dbReference type="RefSeq" id="WP_078830177.1">
    <property type="nucleotide sequence ID" value="NZ_FUWH01000002.1"/>
</dbReference>